<keyword evidence="1" id="KW-0677">Repeat</keyword>
<dbReference type="SMART" id="SM00248">
    <property type="entry name" value="ANK"/>
    <property type="match status" value="2"/>
</dbReference>
<sequence length="1264" mass="143483">MKFNSCEKGKEGSNAVIHECQVKCSSREHSSDLTAALTKGSLSDEKVAAYLKWCCIRYSKAWDSDGRNLVHMAASVGRLKLLNYLLKHKDININEKDKESHYTALHRSLFYGQIHCAVRLIEQGANIQQLDLDDLTPLDHVLKDRPRLLEYNEDQPCEVYVWGTNTNYTLGTGHHQSRTNPEPLDMFRRQGISIKQVVMSKFHSAFISSDGRLWTCGHGQGGRLGLEDELTVLTPKSVKLPSNIECLQVDLGIDHTILLMANNSVLSFGLNSYHQLGHSPPPEKVLSPKPIKALKDVTIIGIKAAKYHSAFWSKEQLFTCGLNGGQLGHIKGADSTVSTPKVVNFRNWKDATIETVASSDGATVVANNKGEVYLLYEYQCKKIISRSRQIQPKKICVIGGHLDHNLKIGSLQEKGGDELKILIITNSNRIYLWQENTGDAFRCELSLRREIHISDIVLNKNFLLLTSRDGEAFQGEIKVKKRKALPDTEKQASRKSTNESPQRDEYDYIKLKRVPHIHRGVNVTSDLKGRNFAITQVHPKARLLQIPHVVSTEMKENMKNLFDTIGQYDPLHDVTFEVEGHRFSAHRYIVAHSSPVLEEMMKNAAKVNGSCVLKLDNIKAVIFRRILCFMYTRDCDLLQAGVCPVKIDLGVKENQIIQDLIPDIPDDLIDNEMISAFEYNNMKRANAAAKKKALKIKERENPLKLLKAAAKRFELSDLQTKLETVRYVDGYIFKTQEKSSFSDIKFERKNFDYLWDVSLKSEDGMIIKAHKCILVSRLEYFDCMINQGWLESTQKTAINLPIPGKILQILINYLYTDEAPDVVNSEDADLAAMTLIIADQFFCSRLKEFAEFALANLISLKNVAEIFQMAEMHNADQLKRCSMEFICFNLPAILESRSLEKLSDSTLEDLSDFYRRWLTVMDSRQITTYHNAPDDALVELINKTEPVSLDIAPDDTPTKPNSKTPKKKSREKRNSESGRTRNSSVGSITSEDEPEPLPVVDFCDDVDREEEAWVKVVNHPPKQAKNAAKVRVPVEGAKLISQPVPEEKYITLNKTPVKEEKENVLKENVQRLEKEFQLLSTNSERDFPALNSSPTERTYVQHPPSPRQTQEVFKKFVKISQKQRKRLAAQSISEDEETPKKPEAAVKSPWGLMKSESQLLIDIMKQESRANTTGQNSVLASSPPWQDTTKPGSSLSAVMASERRQRELIARMKSKPLEYTQMEDKAMEDLLMLYNANDITDERITVRRAEYEFLSPPVWVSSRK</sequence>
<organism evidence="5">
    <name type="scientific">Menopon gallinae</name>
    <name type="common">poultry shaft louse</name>
    <dbReference type="NCBI Taxonomy" id="328185"/>
    <lineage>
        <taxon>Eukaryota</taxon>
        <taxon>Metazoa</taxon>
        <taxon>Ecdysozoa</taxon>
        <taxon>Arthropoda</taxon>
        <taxon>Hexapoda</taxon>
        <taxon>Insecta</taxon>
        <taxon>Pterygota</taxon>
        <taxon>Neoptera</taxon>
        <taxon>Paraneoptera</taxon>
        <taxon>Psocodea</taxon>
        <taxon>Troctomorpha</taxon>
        <taxon>Phthiraptera</taxon>
        <taxon>Amblycera</taxon>
        <taxon>Menoponidae</taxon>
        <taxon>Menopon</taxon>
    </lineage>
</organism>
<evidence type="ECO:0000256" key="1">
    <source>
        <dbReference type="ARBA" id="ARBA00022737"/>
    </source>
</evidence>
<dbReference type="Pfam" id="PF12796">
    <property type="entry name" value="Ank_2"/>
    <property type="match status" value="1"/>
</dbReference>
<feature type="region of interest" description="Disordered" evidence="3">
    <location>
        <begin position="1124"/>
        <end position="1145"/>
    </location>
</feature>
<evidence type="ECO:0000256" key="2">
    <source>
        <dbReference type="PROSITE-ProRule" id="PRU00235"/>
    </source>
</evidence>
<reference evidence="5" key="1">
    <citation type="journal article" date="2024" name="Gigascience">
        <title>Chromosome-level genome of the poultry shaft louse Menopon gallinae provides insight into the host-switching and adaptive evolution of parasitic lice.</title>
        <authorList>
            <person name="Xu Y."/>
            <person name="Ma L."/>
            <person name="Liu S."/>
            <person name="Liang Y."/>
            <person name="Liu Q."/>
            <person name="He Z."/>
            <person name="Tian L."/>
            <person name="Duan Y."/>
            <person name="Cai W."/>
            <person name="Li H."/>
            <person name="Song F."/>
        </authorList>
    </citation>
    <scope>NUCLEOTIDE SEQUENCE</scope>
    <source>
        <strain evidence="5">Cailab_2023a</strain>
    </source>
</reference>
<feature type="region of interest" description="Disordered" evidence="3">
    <location>
        <begin position="484"/>
        <end position="504"/>
    </location>
</feature>
<dbReference type="Gene3D" id="2.130.10.30">
    <property type="entry name" value="Regulator of chromosome condensation 1/beta-lactamase-inhibitor protein II"/>
    <property type="match status" value="1"/>
</dbReference>
<dbReference type="InterPro" id="IPR011333">
    <property type="entry name" value="SKP1/BTB/POZ_sf"/>
</dbReference>
<comment type="caution">
    <text evidence="5">The sequence shown here is derived from an EMBL/GenBank/DDBJ whole genome shotgun (WGS) entry which is preliminary data.</text>
</comment>
<dbReference type="PANTHER" id="PTHR22872">
    <property type="entry name" value="BTK-BINDING PROTEIN-RELATED"/>
    <property type="match status" value="1"/>
</dbReference>
<dbReference type="SMART" id="SM00225">
    <property type="entry name" value="BTB"/>
    <property type="match status" value="2"/>
</dbReference>
<gene>
    <name evidence="5" type="ORF">PYX00_003000</name>
</gene>
<dbReference type="SUPFAM" id="SSF48403">
    <property type="entry name" value="Ankyrin repeat"/>
    <property type="match status" value="1"/>
</dbReference>
<dbReference type="AlphaFoldDB" id="A0AAW2HYQ0"/>
<dbReference type="InterPro" id="IPR051625">
    <property type="entry name" value="Signaling_Regulatory_Domain"/>
</dbReference>
<dbReference type="InterPro" id="IPR036770">
    <property type="entry name" value="Ankyrin_rpt-contain_sf"/>
</dbReference>
<dbReference type="InterPro" id="IPR000210">
    <property type="entry name" value="BTB/POZ_dom"/>
</dbReference>
<dbReference type="EMBL" id="JARGDH010000002">
    <property type="protein sequence ID" value="KAL0275009.1"/>
    <property type="molecule type" value="Genomic_DNA"/>
</dbReference>
<name>A0AAW2HYQ0_9NEOP</name>
<evidence type="ECO:0000256" key="3">
    <source>
        <dbReference type="SAM" id="MobiDB-lite"/>
    </source>
</evidence>
<feature type="domain" description="BTB" evidence="4">
    <location>
        <begin position="572"/>
        <end position="639"/>
    </location>
</feature>
<dbReference type="Pfam" id="PF00651">
    <property type="entry name" value="BTB"/>
    <property type="match status" value="2"/>
</dbReference>
<accession>A0AAW2HYQ0</accession>
<dbReference type="PROSITE" id="PS50097">
    <property type="entry name" value="BTB"/>
    <property type="match status" value="2"/>
</dbReference>
<feature type="repeat" description="RCC1" evidence="2">
    <location>
        <begin position="157"/>
        <end position="210"/>
    </location>
</feature>
<dbReference type="Gene3D" id="3.30.710.10">
    <property type="entry name" value="Potassium Channel Kv1.1, Chain A"/>
    <property type="match status" value="2"/>
</dbReference>
<dbReference type="InterPro" id="IPR000408">
    <property type="entry name" value="Reg_chr_condens"/>
</dbReference>
<feature type="region of interest" description="Disordered" evidence="3">
    <location>
        <begin position="1083"/>
        <end position="1110"/>
    </location>
</feature>
<evidence type="ECO:0000259" key="4">
    <source>
        <dbReference type="PROSITE" id="PS50097"/>
    </source>
</evidence>
<feature type="region of interest" description="Disordered" evidence="3">
    <location>
        <begin position="948"/>
        <end position="999"/>
    </location>
</feature>
<dbReference type="PROSITE" id="PS50012">
    <property type="entry name" value="RCC1_3"/>
    <property type="match status" value="3"/>
</dbReference>
<evidence type="ECO:0000313" key="5">
    <source>
        <dbReference type="EMBL" id="KAL0275009.1"/>
    </source>
</evidence>
<dbReference type="SUPFAM" id="SSF54695">
    <property type="entry name" value="POZ domain"/>
    <property type="match status" value="2"/>
</dbReference>
<proteinExistence type="predicted"/>
<dbReference type="InterPro" id="IPR009091">
    <property type="entry name" value="RCC1/BLIP-II"/>
</dbReference>
<feature type="repeat" description="RCC1" evidence="2">
    <location>
        <begin position="263"/>
        <end position="315"/>
    </location>
</feature>
<feature type="compositionally biased region" description="Polar residues" evidence="3">
    <location>
        <begin position="980"/>
        <end position="989"/>
    </location>
</feature>
<dbReference type="Gene3D" id="1.25.40.20">
    <property type="entry name" value="Ankyrin repeat-containing domain"/>
    <property type="match status" value="1"/>
</dbReference>
<feature type="domain" description="BTB" evidence="4">
    <location>
        <begin position="755"/>
        <end position="818"/>
    </location>
</feature>
<feature type="region of interest" description="Disordered" evidence="3">
    <location>
        <begin position="1170"/>
        <end position="1196"/>
    </location>
</feature>
<dbReference type="SUPFAM" id="SSF50985">
    <property type="entry name" value="RCC1/BLIP-II"/>
    <property type="match status" value="1"/>
</dbReference>
<feature type="repeat" description="RCC1" evidence="2">
    <location>
        <begin position="211"/>
        <end position="262"/>
    </location>
</feature>
<dbReference type="Pfam" id="PF00415">
    <property type="entry name" value="RCC1"/>
    <property type="match status" value="3"/>
</dbReference>
<dbReference type="CDD" id="cd18500">
    <property type="entry name" value="BACK_IBtk"/>
    <property type="match status" value="1"/>
</dbReference>
<protein>
    <recommendedName>
        <fullName evidence="4">BTB domain-containing protein</fullName>
    </recommendedName>
</protein>
<dbReference type="PANTHER" id="PTHR22872:SF2">
    <property type="entry name" value="INHIBITOR OF BRUTON TYROSINE KINASE"/>
    <property type="match status" value="1"/>
</dbReference>
<feature type="compositionally biased region" description="Low complexity" evidence="3">
    <location>
        <begin position="954"/>
        <end position="963"/>
    </location>
</feature>
<dbReference type="InterPro" id="IPR002110">
    <property type="entry name" value="Ankyrin_rpt"/>
</dbReference>